<proteinExistence type="inferred from homology"/>
<feature type="transmembrane region" description="Helical" evidence="6">
    <location>
        <begin position="176"/>
        <end position="200"/>
    </location>
</feature>
<reference evidence="8 9" key="1">
    <citation type="submission" date="2017-08" db="EMBL/GenBank/DDBJ databases">
        <title>Acidophilic green algal genome provides insights into adaptation to an acidic environment.</title>
        <authorList>
            <person name="Hirooka S."/>
            <person name="Hirose Y."/>
            <person name="Kanesaki Y."/>
            <person name="Higuchi S."/>
            <person name="Fujiwara T."/>
            <person name="Onuma R."/>
            <person name="Era A."/>
            <person name="Ohbayashi R."/>
            <person name="Uzuka A."/>
            <person name="Nozaki H."/>
            <person name="Yoshikawa H."/>
            <person name="Miyagishima S.Y."/>
        </authorList>
    </citation>
    <scope>NUCLEOTIDE SEQUENCE [LARGE SCALE GENOMIC DNA]</scope>
    <source>
        <strain evidence="8 9">NIES-2499</strain>
    </source>
</reference>
<evidence type="ECO:0008006" key="10">
    <source>
        <dbReference type="Google" id="ProtNLM"/>
    </source>
</evidence>
<feature type="transmembrane region" description="Helical" evidence="6">
    <location>
        <begin position="221"/>
        <end position="243"/>
    </location>
</feature>
<feature type="signal peptide" evidence="7">
    <location>
        <begin position="1"/>
        <end position="15"/>
    </location>
</feature>
<evidence type="ECO:0000313" key="8">
    <source>
        <dbReference type="EMBL" id="GAX80613.1"/>
    </source>
</evidence>
<comment type="similarity">
    <text evidence="2">Belongs to the TMEM19 family.</text>
</comment>
<dbReference type="OrthoDB" id="30881at2759"/>
<keyword evidence="3 6" id="KW-0812">Transmembrane</keyword>
<name>A0A250XC06_9CHLO</name>
<feature type="transmembrane region" description="Helical" evidence="6">
    <location>
        <begin position="279"/>
        <end position="297"/>
    </location>
</feature>
<dbReference type="PANTHER" id="PTHR13353">
    <property type="entry name" value="TRANSMEMBRANE PROTEIN 19"/>
    <property type="match status" value="1"/>
</dbReference>
<evidence type="ECO:0000256" key="3">
    <source>
        <dbReference type="ARBA" id="ARBA00022692"/>
    </source>
</evidence>
<dbReference type="EMBL" id="BEGY01000054">
    <property type="protein sequence ID" value="GAX80613.1"/>
    <property type="molecule type" value="Genomic_DNA"/>
</dbReference>
<comment type="caution">
    <text evidence="8">The sequence shown here is derived from an EMBL/GenBank/DDBJ whole genome shotgun (WGS) entry which is preliminary data.</text>
</comment>
<protein>
    <recommendedName>
        <fullName evidence="10">Transmembrane protein 19</fullName>
    </recommendedName>
</protein>
<evidence type="ECO:0000256" key="6">
    <source>
        <dbReference type="SAM" id="Phobius"/>
    </source>
</evidence>
<keyword evidence="5 6" id="KW-0472">Membrane</keyword>
<dbReference type="Pfam" id="PF01940">
    <property type="entry name" value="DUF92"/>
    <property type="match status" value="1"/>
</dbReference>
<comment type="subcellular location">
    <subcellularLocation>
        <location evidence="1">Membrane</location>
        <topology evidence="1">Multi-pass membrane protein</topology>
    </subcellularLocation>
</comment>
<gene>
    <name evidence="8" type="ORF">CEUSTIGMA_g8048.t1</name>
</gene>
<dbReference type="Proteomes" id="UP000232323">
    <property type="component" value="Unassembled WGS sequence"/>
</dbReference>
<evidence type="ECO:0000256" key="5">
    <source>
        <dbReference type="ARBA" id="ARBA00023136"/>
    </source>
</evidence>
<keyword evidence="4 6" id="KW-1133">Transmembrane helix</keyword>
<dbReference type="PANTHER" id="PTHR13353:SF14">
    <property type="entry name" value="PROTEIN PGR"/>
    <property type="match status" value="1"/>
</dbReference>
<sequence>MIWLLFSFLVAGTLAGRGFVRKSLSQDGALAAVFVGTLHMYCGLQYGMTLIFFYLSSSKLTRLQGPKKASLEEGFKPGGQRDAVQVLANSFGACACLIGIVLMDLGLSSSRWKDSTILTSALSSAFLGHYCCCCADTWASEVGILNTSWPRLITTLQPVPPGTNGGVSLLGTLSSLAGALSVGGVYCIAVAVQQCVTVWINGTEAVQKHQIPGHDLSHMTVMLMSGALGVGGCLLDSLLGATLQFSGVDMTSNKVTQKLRKGVRHICGTALLSNDAVNFISAAMTSFVGGYVATTLLSSE</sequence>
<evidence type="ECO:0000256" key="2">
    <source>
        <dbReference type="ARBA" id="ARBA00009012"/>
    </source>
</evidence>
<feature type="chain" id="PRO_5011992968" description="Transmembrane protein 19" evidence="7">
    <location>
        <begin position="16"/>
        <end position="300"/>
    </location>
</feature>
<dbReference type="AlphaFoldDB" id="A0A250XC06"/>
<accession>A0A250XC06</accession>
<dbReference type="GO" id="GO:0016020">
    <property type="term" value="C:membrane"/>
    <property type="evidence" value="ECO:0007669"/>
    <property type="project" value="UniProtKB-SubCell"/>
</dbReference>
<evidence type="ECO:0000256" key="1">
    <source>
        <dbReference type="ARBA" id="ARBA00004141"/>
    </source>
</evidence>
<feature type="transmembrane region" description="Helical" evidence="6">
    <location>
        <begin position="31"/>
        <end position="55"/>
    </location>
</feature>
<keyword evidence="9" id="KW-1185">Reference proteome</keyword>
<dbReference type="InterPro" id="IPR002794">
    <property type="entry name" value="DUF92_TMEM19"/>
</dbReference>
<organism evidence="8 9">
    <name type="scientific">Chlamydomonas eustigma</name>
    <dbReference type="NCBI Taxonomy" id="1157962"/>
    <lineage>
        <taxon>Eukaryota</taxon>
        <taxon>Viridiplantae</taxon>
        <taxon>Chlorophyta</taxon>
        <taxon>core chlorophytes</taxon>
        <taxon>Chlorophyceae</taxon>
        <taxon>CS clade</taxon>
        <taxon>Chlamydomonadales</taxon>
        <taxon>Chlamydomonadaceae</taxon>
        <taxon>Chlamydomonas</taxon>
    </lineage>
</organism>
<evidence type="ECO:0000256" key="4">
    <source>
        <dbReference type="ARBA" id="ARBA00022989"/>
    </source>
</evidence>
<evidence type="ECO:0000256" key="7">
    <source>
        <dbReference type="SAM" id="SignalP"/>
    </source>
</evidence>
<feature type="transmembrane region" description="Helical" evidence="6">
    <location>
        <begin position="86"/>
        <end position="107"/>
    </location>
</feature>
<evidence type="ECO:0000313" key="9">
    <source>
        <dbReference type="Proteomes" id="UP000232323"/>
    </source>
</evidence>
<keyword evidence="7" id="KW-0732">Signal</keyword>
<dbReference type="STRING" id="1157962.A0A250XC06"/>